<dbReference type="PANTHER" id="PTHR43873:SF1">
    <property type="entry name" value="COBYRINATE A,C-DIAMIDE SYNTHASE"/>
    <property type="match status" value="1"/>
</dbReference>
<dbReference type="STRING" id="681398.PJIAN_480"/>
<dbReference type="EMBL" id="BDCR01000004">
    <property type="protein sequence ID" value="GAT63542.1"/>
    <property type="molecule type" value="Genomic_DNA"/>
</dbReference>
<comment type="pathway">
    <text evidence="8">Cofactor biosynthesis; adenosylcobalamin biosynthesis; cob(II)yrinate a,c-diamide from sirohydrochlorin (anaerobic route): step 10/10.</text>
</comment>
<evidence type="ECO:0000256" key="1">
    <source>
        <dbReference type="ARBA" id="ARBA00001946"/>
    </source>
</evidence>
<keyword evidence="5 8" id="KW-0067">ATP-binding</keyword>
<evidence type="ECO:0000256" key="5">
    <source>
        <dbReference type="ARBA" id="ARBA00022840"/>
    </source>
</evidence>
<dbReference type="HAMAP" id="MF_00027">
    <property type="entry name" value="CobB_CbiA"/>
    <property type="match status" value="1"/>
</dbReference>
<evidence type="ECO:0000256" key="4">
    <source>
        <dbReference type="ARBA" id="ARBA00022741"/>
    </source>
</evidence>
<keyword evidence="2 8" id="KW-0169">Cobalamin biosynthesis</keyword>
<evidence type="ECO:0000313" key="11">
    <source>
        <dbReference type="EMBL" id="GAT63542.1"/>
    </source>
</evidence>
<evidence type="ECO:0000259" key="10">
    <source>
        <dbReference type="Pfam" id="PF07685"/>
    </source>
</evidence>
<dbReference type="OrthoDB" id="9764035at2"/>
<feature type="site" description="Increases nucleophilicity of active site Cys" evidence="8">
    <location>
        <position position="429"/>
    </location>
</feature>
<keyword evidence="6 8" id="KW-0460">Magnesium</keyword>
<dbReference type="CDD" id="cd03130">
    <property type="entry name" value="GATase1_CobB"/>
    <property type="match status" value="1"/>
</dbReference>
<evidence type="ECO:0000256" key="2">
    <source>
        <dbReference type="ARBA" id="ARBA00022573"/>
    </source>
</evidence>
<reference evidence="12" key="1">
    <citation type="submission" date="2016-04" db="EMBL/GenBank/DDBJ databases">
        <title>Draft genome sequence of Paludibacter jiangxiensis strain NM7.</title>
        <authorList>
            <person name="Qiu Y."/>
            <person name="Matsuura N."/>
            <person name="Ohashi A."/>
            <person name="Tourlousse M.D."/>
            <person name="Sekiguchi Y."/>
        </authorList>
    </citation>
    <scope>NUCLEOTIDE SEQUENCE [LARGE SCALE GENOMIC DNA]</scope>
    <source>
        <strain evidence="12">NM7</strain>
    </source>
</reference>
<keyword evidence="12" id="KW-1185">Reference proteome</keyword>
<keyword evidence="7 8" id="KW-0315">Glutamine amidotransferase</keyword>
<evidence type="ECO:0000256" key="7">
    <source>
        <dbReference type="ARBA" id="ARBA00022962"/>
    </source>
</evidence>
<name>A0A161LWJ3_9BACT</name>
<comment type="catalytic activity">
    <reaction evidence="8">
        <text>cob(II)yrinate + 2 L-glutamine + 2 ATP + 2 H2O = cob(II)yrinate a,c diamide + 2 L-glutamate + 2 ADP + 2 phosphate + 2 H(+)</text>
        <dbReference type="Rhea" id="RHEA:26289"/>
        <dbReference type="ChEBI" id="CHEBI:15377"/>
        <dbReference type="ChEBI" id="CHEBI:15378"/>
        <dbReference type="ChEBI" id="CHEBI:29985"/>
        <dbReference type="ChEBI" id="CHEBI:30616"/>
        <dbReference type="ChEBI" id="CHEBI:43474"/>
        <dbReference type="ChEBI" id="CHEBI:58359"/>
        <dbReference type="ChEBI" id="CHEBI:58537"/>
        <dbReference type="ChEBI" id="CHEBI:58894"/>
        <dbReference type="ChEBI" id="CHEBI:456216"/>
        <dbReference type="EC" id="6.3.5.11"/>
    </reaction>
</comment>
<gene>
    <name evidence="8" type="primary">cbiA</name>
    <name evidence="11" type="ORF">PJIAN_480</name>
</gene>
<evidence type="ECO:0000313" key="12">
    <source>
        <dbReference type="Proteomes" id="UP000076586"/>
    </source>
</evidence>
<protein>
    <recommendedName>
        <fullName evidence="8">Cobyrinate a,c-diamide synthase</fullName>
        <ecNumber evidence="8">6.3.5.11</ecNumber>
    </recommendedName>
    <alternativeName>
        <fullName evidence="8">Cobyrinic acid a,c-diamide synthetase</fullName>
    </alternativeName>
</protein>
<reference evidence="12" key="2">
    <citation type="journal article" date="2017" name="Genome Announc.">
        <title>Draft genome sequence of Paludibacter jiangxiensis NM7(T), a propionate-producing fermentative bacterium.</title>
        <authorList>
            <person name="Qiu Y.-L."/>
            <person name="Tourlousse D.M."/>
            <person name="Matsuura N."/>
            <person name="Ohashi A."/>
            <person name="Sekiguchi Y."/>
        </authorList>
    </citation>
    <scope>NUCLEOTIDE SEQUENCE [LARGE SCALE GENOMIC DNA]</scope>
    <source>
        <strain evidence="12">NM7</strain>
    </source>
</reference>
<comment type="caution">
    <text evidence="11">The sequence shown here is derived from an EMBL/GenBank/DDBJ whole genome shotgun (WGS) entry which is preliminary data.</text>
</comment>
<dbReference type="InterPro" id="IPR004484">
    <property type="entry name" value="CbiA/CobB_synth"/>
</dbReference>
<dbReference type="EC" id="6.3.5.11" evidence="8"/>
<evidence type="ECO:0000256" key="8">
    <source>
        <dbReference type="HAMAP-Rule" id="MF_00027"/>
    </source>
</evidence>
<dbReference type="GO" id="GO:0005524">
    <property type="term" value="F:ATP binding"/>
    <property type="evidence" value="ECO:0007669"/>
    <property type="project" value="UniProtKB-UniRule"/>
</dbReference>
<organism evidence="11 12">
    <name type="scientific">Paludibacter jiangxiensis</name>
    <dbReference type="NCBI Taxonomy" id="681398"/>
    <lineage>
        <taxon>Bacteria</taxon>
        <taxon>Pseudomonadati</taxon>
        <taxon>Bacteroidota</taxon>
        <taxon>Bacteroidia</taxon>
        <taxon>Bacteroidales</taxon>
        <taxon>Paludibacteraceae</taxon>
        <taxon>Paludibacter</taxon>
    </lineage>
</organism>
<dbReference type="Gene3D" id="3.40.50.300">
    <property type="entry name" value="P-loop containing nucleotide triphosphate hydrolases"/>
    <property type="match status" value="2"/>
</dbReference>
<dbReference type="Pfam" id="PF01656">
    <property type="entry name" value="CbiA"/>
    <property type="match status" value="1"/>
</dbReference>
<feature type="active site" description="Nucleophile" evidence="8">
    <location>
        <position position="331"/>
    </location>
</feature>
<dbReference type="SUPFAM" id="SSF52317">
    <property type="entry name" value="Class I glutamine amidotransferase-like"/>
    <property type="match status" value="1"/>
</dbReference>
<dbReference type="Proteomes" id="UP000076586">
    <property type="component" value="Unassembled WGS sequence"/>
</dbReference>
<dbReference type="PROSITE" id="PS51274">
    <property type="entry name" value="GATASE_COBBQ"/>
    <property type="match status" value="1"/>
</dbReference>
<dbReference type="UniPathway" id="UPA00148">
    <property type="reaction ID" value="UER00231"/>
</dbReference>
<dbReference type="PANTHER" id="PTHR43873">
    <property type="entry name" value="COBYRINATE A,C-DIAMIDE SYNTHASE"/>
    <property type="match status" value="1"/>
</dbReference>
<dbReference type="AlphaFoldDB" id="A0A161LWJ3"/>
<comment type="function">
    <text evidence="8">Catalyzes the ATP-dependent amidation of the two carboxylate groups at positions a and c of cobyrinate, using either L-glutamine or ammonia as the nitrogen source.</text>
</comment>
<evidence type="ECO:0000256" key="6">
    <source>
        <dbReference type="ARBA" id="ARBA00022842"/>
    </source>
</evidence>
<evidence type="ECO:0000256" key="3">
    <source>
        <dbReference type="ARBA" id="ARBA00022598"/>
    </source>
</evidence>
<keyword evidence="3 8" id="KW-0436">Ligase</keyword>
<evidence type="ECO:0000259" key="9">
    <source>
        <dbReference type="Pfam" id="PF01656"/>
    </source>
</evidence>
<dbReference type="InterPro" id="IPR011698">
    <property type="entry name" value="GATase_3"/>
</dbReference>
<keyword evidence="4 8" id="KW-0547">Nucleotide-binding</keyword>
<feature type="domain" description="CobB/CobQ-like glutamine amidotransferase" evidence="10">
    <location>
        <begin position="249"/>
        <end position="435"/>
    </location>
</feature>
<dbReference type="GO" id="GO:0009236">
    <property type="term" value="P:cobalamin biosynthetic process"/>
    <property type="evidence" value="ECO:0007669"/>
    <property type="project" value="UniProtKB-UniRule"/>
</dbReference>
<comment type="miscellaneous">
    <text evidence="8">The a and c carboxylates of cobyrinate are activated for nucleophilic attack via formation of a phosphorylated intermediate by ATP. CbiA catalyzes first the amidation of the c-carboxylate, and then that of the a-carboxylate.</text>
</comment>
<feature type="domain" description="CobQ/CobB/MinD/ParA nucleotide binding" evidence="9">
    <location>
        <begin position="6"/>
        <end position="180"/>
    </location>
</feature>
<sequence>MNNGFIIAGTNSGSGKTTVTIGLMRLLCRQGMRVAPFKTGPDYIDPAFHSVATATSSHNLDTYLLGEDTARYLFAKYSQNSDIAVVEGVMGMFDGIGEDGGGSTAELARALDLPVILVVSCKALYQSVAAIINGFARFDERVQVAGVILNHVYSDEQFSFLQRYIENHCGVACLGYLPPDGGIGLESRHLGLIQAGEVETLIEKTDRIADLMAQHIDMTRLLEVTRTDRQTFTACKPAGFDIPLQGLKLGVAFDKAFSFYYRANLDLLEENGAELHSFSPLAEVELPKEINALYLGGGYPEVFARELSENHTMLQSIRDAAENGMPIYGECGGLMYLTEGISPTEGEFYPMCGVFDCHTEMTTRLQHFGYCRVGWDDVQTLAHEFHHSQLIPASETPNYNFSFDIEKPENHRRWQGGLSYKNVLAGYPHIHFYSDASFFRKLAGWWKNQ</sequence>
<dbReference type="InterPro" id="IPR029062">
    <property type="entry name" value="Class_I_gatase-like"/>
</dbReference>
<dbReference type="InterPro" id="IPR002586">
    <property type="entry name" value="CobQ/CobB/MinD/ParA_Nub-bd_dom"/>
</dbReference>
<comment type="cofactor">
    <cofactor evidence="1 8">
        <name>Mg(2+)</name>
        <dbReference type="ChEBI" id="CHEBI:18420"/>
    </cofactor>
</comment>
<comment type="domain">
    <text evidence="8">Comprises of two domains. The C-terminal domain contains the binding site for glutamine and catalyzes the hydrolysis of this substrate to glutamate and ammonia. The N-terminal domain is anticipated to bind ATP and cobyrinate and catalyzes the ultimate synthesis of the diamide product. The ammonia produced via the glutaminase domain is probably translocated to the adjacent domain via a molecular tunnel, where it reacts with an activated intermediate.</text>
</comment>
<comment type="similarity">
    <text evidence="8">Belongs to the CobB/CbiA family.</text>
</comment>
<dbReference type="RefSeq" id="WP_068704868.1">
    <property type="nucleotide sequence ID" value="NZ_BDCR01000004.1"/>
</dbReference>
<accession>A0A161LWJ3</accession>
<dbReference type="GO" id="GO:0042242">
    <property type="term" value="F:cobyrinic acid a,c-diamide synthase activity"/>
    <property type="evidence" value="ECO:0007669"/>
    <property type="project" value="UniProtKB-UniRule"/>
</dbReference>
<dbReference type="NCBIfam" id="NF002204">
    <property type="entry name" value="PRK01077.1"/>
    <property type="match status" value="1"/>
</dbReference>
<dbReference type="CDD" id="cd05388">
    <property type="entry name" value="CobB_N"/>
    <property type="match status" value="1"/>
</dbReference>
<dbReference type="SUPFAM" id="SSF52540">
    <property type="entry name" value="P-loop containing nucleoside triphosphate hydrolases"/>
    <property type="match status" value="1"/>
</dbReference>
<dbReference type="Pfam" id="PF07685">
    <property type="entry name" value="GATase_3"/>
    <property type="match status" value="1"/>
</dbReference>
<dbReference type="InterPro" id="IPR027417">
    <property type="entry name" value="P-loop_NTPase"/>
</dbReference>
<dbReference type="Gene3D" id="3.40.50.880">
    <property type="match status" value="1"/>
</dbReference>
<proteinExistence type="inferred from homology"/>
<dbReference type="NCBIfam" id="TIGR00379">
    <property type="entry name" value="cobB"/>
    <property type="match status" value="1"/>
</dbReference>